<organism evidence="1 2">
    <name type="scientific">Halteria grandinella</name>
    <dbReference type="NCBI Taxonomy" id="5974"/>
    <lineage>
        <taxon>Eukaryota</taxon>
        <taxon>Sar</taxon>
        <taxon>Alveolata</taxon>
        <taxon>Ciliophora</taxon>
        <taxon>Intramacronucleata</taxon>
        <taxon>Spirotrichea</taxon>
        <taxon>Stichotrichia</taxon>
        <taxon>Sporadotrichida</taxon>
        <taxon>Halteriidae</taxon>
        <taxon>Halteria</taxon>
    </lineage>
</organism>
<keyword evidence="2" id="KW-1185">Reference proteome</keyword>
<protein>
    <submittedName>
        <fullName evidence="1">Uncharacterized protein</fullName>
    </submittedName>
</protein>
<gene>
    <name evidence="1" type="ORF">FGO68_gene14017</name>
</gene>
<evidence type="ECO:0000313" key="2">
    <source>
        <dbReference type="Proteomes" id="UP000785679"/>
    </source>
</evidence>
<reference evidence="1" key="1">
    <citation type="submission" date="2019-06" db="EMBL/GenBank/DDBJ databases">
        <authorList>
            <person name="Zheng W."/>
        </authorList>
    </citation>
    <scope>NUCLEOTIDE SEQUENCE</scope>
    <source>
        <strain evidence="1">QDHG01</strain>
    </source>
</reference>
<dbReference type="AlphaFoldDB" id="A0A8J8NC96"/>
<comment type="caution">
    <text evidence="1">The sequence shown here is derived from an EMBL/GenBank/DDBJ whole genome shotgun (WGS) entry which is preliminary data.</text>
</comment>
<dbReference type="EMBL" id="RRYP01022854">
    <property type="protein sequence ID" value="TNV72331.1"/>
    <property type="molecule type" value="Genomic_DNA"/>
</dbReference>
<sequence>MQISLRCFKNNRTTFYFNCNEEGGWKSNFLRNNQVLPIGQRLSSPSPKSKREQFILQIGHLSLSPLTLIQSQADISYFCSPPEIFLIYS</sequence>
<dbReference type="Proteomes" id="UP000785679">
    <property type="component" value="Unassembled WGS sequence"/>
</dbReference>
<name>A0A8J8NC96_HALGN</name>
<evidence type="ECO:0000313" key="1">
    <source>
        <dbReference type="EMBL" id="TNV72331.1"/>
    </source>
</evidence>
<proteinExistence type="predicted"/>
<accession>A0A8J8NC96</accession>